<sequence length="39" mass="4758">MNAEIMKGTTVRRLKSYTSWVKYVVRQYGFYLLEEIRVK</sequence>
<organism evidence="1">
    <name type="scientific">Rhizophora mucronata</name>
    <name type="common">Asiatic mangrove</name>
    <dbReference type="NCBI Taxonomy" id="61149"/>
    <lineage>
        <taxon>Eukaryota</taxon>
        <taxon>Viridiplantae</taxon>
        <taxon>Streptophyta</taxon>
        <taxon>Embryophyta</taxon>
        <taxon>Tracheophyta</taxon>
        <taxon>Spermatophyta</taxon>
        <taxon>Magnoliopsida</taxon>
        <taxon>eudicotyledons</taxon>
        <taxon>Gunneridae</taxon>
        <taxon>Pentapetalae</taxon>
        <taxon>rosids</taxon>
        <taxon>fabids</taxon>
        <taxon>Malpighiales</taxon>
        <taxon>Rhizophoraceae</taxon>
        <taxon>Rhizophora</taxon>
    </lineage>
</organism>
<evidence type="ECO:0000313" key="1">
    <source>
        <dbReference type="EMBL" id="MBX68512.1"/>
    </source>
</evidence>
<reference evidence="1" key="1">
    <citation type="submission" date="2018-02" db="EMBL/GenBank/DDBJ databases">
        <title>Rhizophora mucronata_Transcriptome.</title>
        <authorList>
            <person name="Meera S.P."/>
            <person name="Sreeshan A."/>
            <person name="Augustine A."/>
        </authorList>
    </citation>
    <scope>NUCLEOTIDE SEQUENCE</scope>
    <source>
        <tissue evidence="1">Leaf</tissue>
    </source>
</reference>
<protein>
    <submittedName>
        <fullName evidence="1">Uncharacterized protein</fullName>
    </submittedName>
</protein>
<dbReference type="AlphaFoldDB" id="A0A2P2QND1"/>
<name>A0A2P2QND1_RHIMU</name>
<dbReference type="EMBL" id="GGEC01088028">
    <property type="protein sequence ID" value="MBX68512.1"/>
    <property type="molecule type" value="Transcribed_RNA"/>
</dbReference>
<proteinExistence type="predicted"/>
<accession>A0A2P2QND1</accession>